<dbReference type="AlphaFoldDB" id="A0AAV1AIU8"/>
<gene>
    <name evidence="1" type="ORF">VFH_IV084880</name>
</gene>
<sequence length="163" mass="18326">MQSHHTAPGLYGKPFPHFDNLDVVFGKDKAFGITSESPVEHTYNIVKEYFQLTQGNEFEFNLNEGEENYESKVSEMLTYKDTQAPSQVNQSQCEATSNRTGKCVGKRVKYNDDVYDGLLTSLNNLGEFYVVNMEGEWSGVMLGLGEWLLTEGGIQKDSGKMMV</sequence>
<reference evidence="1 2" key="1">
    <citation type="submission" date="2023-01" db="EMBL/GenBank/DDBJ databases">
        <authorList>
            <person name="Kreplak J."/>
        </authorList>
    </citation>
    <scope>NUCLEOTIDE SEQUENCE [LARGE SCALE GENOMIC DNA]</scope>
</reference>
<organism evidence="1 2">
    <name type="scientific">Vicia faba</name>
    <name type="common">Broad bean</name>
    <name type="synonym">Faba vulgaris</name>
    <dbReference type="NCBI Taxonomy" id="3906"/>
    <lineage>
        <taxon>Eukaryota</taxon>
        <taxon>Viridiplantae</taxon>
        <taxon>Streptophyta</taxon>
        <taxon>Embryophyta</taxon>
        <taxon>Tracheophyta</taxon>
        <taxon>Spermatophyta</taxon>
        <taxon>Magnoliopsida</taxon>
        <taxon>eudicotyledons</taxon>
        <taxon>Gunneridae</taxon>
        <taxon>Pentapetalae</taxon>
        <taxon>rosids</taxon>
        <taxon>fabids</taxon>
        <taxon>Fabales</taxon>
        <taxon>Fabaceae</taxon>
        <taxon>Papilionoideae</taxon>
        <taxon>50 kb inversion clade</taxon>
        <taxon>NPAAA clade</taxon>
        <taxon>Hologalegina</taxon>
        <taxon>IRL clade</taxon>
        <taxon>Fabeae</taxon>
        <taxon>Vicia</taxon>
    </lineage>
</organism>
<name>A0AAV1AIU8_VICFA</name>
<proteinExistence type="predicted"/>
<evidence type="ECO:0000313" key="2">
    <source>
        <dbReference type="Proteomes" id="UP001157006"/>
    </source>
</evidence>
<dbReference type="EMBL" id="OX451739">
    <property type="protein sequence ID" value="CAI8608447.1"/>
    <property type="molecule type" value="Genomic_DNA"/>
</dbReference>
<keyword evidence="2" id="KW-1185">Reference proteome</keyword>
<evidence type="ECO:0000313" key="1">
    <source>
        <dbReference type="EMBL" id="CAI8608447.1"/>
    </source>
</evidence>
<protein>
    <submittedName>
        <fullName evidence="1">Uncharacterized protein</fullName>
    </submittedName>
</protein>
<dbReference type="Proteomes" id="UP001157006">
    <property type="component" value="Chromosome 4"/>
</dbReference>
<accession>A0AAV1AIU8</accession>